<protein>
    <recommendedName>
        <fullName evidence="6">Translation initiation factor eIF2B subunit beta</fullName>
    </recommendedName>
    <alternativeName>
        <fullName evidence="7">eIF2B GDP-GTP exchange factor subunit beta</fullName>
    </alternativeName>
</protein>
<accession>A0AAW1W0P7</accession>
<evidence type="ECO:0000256" key="3">
    <source>
        <dbReference type="ARBA" id="ARBA00022490"/>
    </source>
</evidence>
<comment type="subunit">
    <text evidence="8">Component of the translation initiation factor 2B (eIF2B) complex which is a heterodecamer of two sets of five different subunits: alpha, beta, gamma, delta and epsilon. Subunits alpha, beta and delta comprise a regulatory subcomplex and subunits epsilon and gamma comprise a catalytic subcomplex. Within the complex, the hexameric regulatory complex resides at the center, with the two heterodimeric catalytic subcomplexes bound on opposite sides.</text>
</comment>
<keyword evidence="3" id="KW-0963">Cytoplasm</keyword>
<evidence type="ECO:0000256" key="2">
    <source>
        <dbReference type="ARBA" id="ARBA00007251"/>
    </source>
</evidence>
<dbReference type="GO" id="GO:0005851">
    <property type="term" value="C:eukaryotic translation initiation factor 2B complex"/>
    <property type="evidence" value="ECO:0007669"/>
    <property type="project" value="TreeGrafter"/>
</dbReference>
<evidence type="ECO:0000256" key="9">
    <source>
        <dbReference type="RuleBase" id="RU003814"/>
    </source>
</evidence>
<evidence type="ECO:0000256" key="7">
    <source>
        <dbReference type="ARBA" id="ARBA00044228"/>
    </source>
</evidence>
<dbReference type="PANTHER" id="PTHR45859">
    <property type="entry name" value="TRANSLATION INITIATION FACTOR EIF-2B SUBUNIT BETA"/>
    <property type="match status" value="1"/>
</dbReference>
<dbReference type="Gene3D" id="3.40.50.10470">
    <property type="entry name" value="Translation initiation factor eif-2b, domain 2"/>
    <property type="match status" value="1"/>
</dbReference>
<dbReference type="Proteomes" id="UP001457282">
    <property type="component" value="Unassembled WGS sequence"/>
</dbReference>
<evidence type="ECO:0000313" key="11">
    <source>
        <dbReference type="Proteomes" id="UP001457282"/>
    </source>
</evidence>
<name>A0AAW1W0P7_RUBAR</name>
<comment type="caution">
    <text evidence="10">The sequence shown here is derived from an EMBL/GenBank/DDBJ whole genome shotgun (WGS) entry which is preliminary data.</text>
</comment>
<evidence type="ECO:0000256" key="4">
    <source>
        <dbReference type="ARBA" id="ARBA00022540"/>
    </source>
</evidence>
<dbReference type="InterPro" id="IPR000649">
    <property type="entry name" value="IF-2B-related"/>
</dbReference>
<dbReference type="GO" id="GO:0003743">
    <property type="term" value="F:translation initiation factor activity"/>
    <property type="evidence" value="ECO:0007669"/>
    <property type="project" value="UniProtKB-KW"/>
</dbReference>
<dbReference type="AlphaFoldDB" id="A0AAW1W0P7"/>
<proteinExistence type="inferred from homology"/>
<dbReference type="SUPFAM" id="SSF100950">
    <property type="entry name" value="NagB/RpiA/CoA transferase-like"/>
    <property type="match status" value="1"/>
</dbReference>
<keyword evidence="11" id="KW-1185">Reference proteome</keyword>
<dbReference type="PANTHER" id="PTHR45859:SF1">
    <property type="entry name" value="TRANSLATION INITIATION FACTOR EIF-2B SUBUNIT BETA"/>
    <property type="match status" value="1"/>
</dbReference>
<sequence length="91" mass="9738">MANKSGRVGSSRTVLEFLFAAKEKERSFRVFVAEGAPRYQGHLLAKELIARGLQTTLISDSAVFAMISRVNMVIVGAHAVMANGAPVGYLG</sequence>
<dbReference type="Pfam" id="PF01008">
    <property type="entry name" value="IF-2B"/>
    <property type="match status" value="1"/>
</dbReference>
<dbReference type="GO" id="GO:0005085">
    <property type="term" value="F:guanyl-nucleotide exchange factor activity"/>
    <property type="evidence" value="ECO:0007669"/>
    <property type="project" value="TreeGrafter"/>
</dbReference>
<keyword evidence="4" id="KW-0396">Initiation factor</keyword>
<dbReference type="InterPro" id="IPR051855">
    <property type="entry name" value="eIF2B_beta_subunit"/>
</dbReference>
<evidence type="ECO:0000256" key="6">
    <source>
        <dbReference type="ARBA" id="ARBA00044122"/>
    </source>
</evidence>
<keyword evidence="5" id="KW-0648">Protein biosynthesis</keyword>
<dbReference type="EMBL" id="JBEDUW010000007">
    <property type="protein sequence ID" value="KAK9912876.1"/>
    <property type="molecule type" value="Genomic_DNA"/>
</dbReference>
<dbReference type="GO" id="GO:0005829">
    <property type="term" value="C:cytosol"/>
    <property type="evidence" value="ECO:0007669"/>
    <property type="project" value="UniProtKB-SubCell"/>
</dbReference>
<gene>
    <name evidence="10" type="ORF">M0R45_036710</name>
</gene>
<dbReference type="InterPro" id="IPR042529">
    <property type="entry name" value="IF_2B-like_C"/>
</dbReference>
<organism evidence="10 11">
    <name type="scientific">Rubus argutus</name>
    <name type="common">Southern blackberry</name>
    <dbReference type="NCBI Taxonomy" id="59490"/>
    <lineage>
        <taxon>Eukaryota</taxon>
        <taxon>Viridiplantae</taxon>
        <taxon>Streptophyta</taxon>
        <taxon>Embryophyta</taxon>
        <taxon>Tracheophyta</taxon>
        <taxon>Spermatophyta</taxon>
        <taxon>Magnoliopsida</taxon>
        <taxon>eudicotyledons</taxon>
        <taxon>Gunneridae</taxon>
        <taxon>Pentapetalae</taxon>
        <taxon>rosids</taxon>
        <taxon>fabids</taxon>
        <taxon>Rosales</taxon>
        <taxon>Rosaceae</taxon>
        <taxon>Rosoideae</taxon>
        <taxon>Rosoideae incertae sedis</taxon>
        <taxon>Rubus</taxon>
    </lineage>
</organism>
<evidence type="ECO:0000256" key="1">
    <source>
        <dbReference type="ARBA" id="ARBA00004514"/>
    </source>
</evidence>
<evidence type="ECO:0000313" key="10">
    <source>
        <dbReference type="EMBL" id="KAK9912876.1"/>
    </source>
</evidence>
<comment type="similarity">
    <text evidence="2 9">Belongs to the eIF-2B alpha/beta/delta subunits family.</text>
</comment>
<dbReference type="InterPro" id="IPR037171">
    <property type="entry name" value="NagB/RpiA_transferase-like"/>
</dbReference>
<evidence type="ECO:0000256" key="8">
    <source>
        <dbReference type="ARBA" id="ARBA00046432"/>
    </source>
</evidence>
<reference evidence="10 11" key="1">
    <citation type="journal article" date="2023" name="G3 (Bethesda)">
        <title>A chromosome-length genome assembly and annotation of blackberry (Rubus argutus, cv. 'Hillquist').</title>
        <authorList>
            <person name="Bruna T."/>
            <person name="Aryal R."/>
            <person name="Dudchenko O."/>
            <person name="Sargent D.J."/>
            <person name="Mead D."/>
            <person name="Buti M."/>
            <person name="Cavallini A."/>
            <person name="Hytonen T."/>
            <person name="Andres J."/>
            <person name="Pham M."/>
            <person name="Weisz D."/>
            <person name="Mascagni F."/>
            <person name="Usai G."/>
            <person name="Natali L."/>
            <person name="Bassil N."/>
            <person name="Fernandez G.E."/>
            <person name="Lomsadze A."/>
            <person name="Armour M."/>
            <person name="Olukolu B."/>
            <person name="Poorten T."/>
            <person name="Britton C."/>
            <person name="Davik J."/>
            <person name="Ashrafi H."/>
            <person name="Aiden E.L."/>
            <person name="Borodovsky M."/>
            <person name="Worthington M."/>
        </authorList>
    </citation>
    <scope>NUCLEOTIDE SEQUENCE [LARGE SCALE GENOMIC DNA]</scope>
    <source>
        <strain evidence="10">PI 553951</strain>
    </source>
</reference>
<comment type="subcellular location">
    <subcellularLocation>
        <location evidence="1">Cytoplasm</location>
        <location evidence="1">Cytosol</location>
    </subcellularLocation>
</comment>
<evidence type="ECO:0000256" key="5">
    <source>
        <dbReference type="ARBA" id="ARBA00022917"/>
    </source>
</evidence>